<gene>
    <name evidence="2" type="ORF">RRG08_043777</name>
</gene>
<proteinExistence type="predicted"/>
<organism evidence="2 3">
    <name type="scientific">Elysia crispata</name>
    <name type="common">lettuce slug</name>
    <dbReference type="NCBI Taxonomy" id="231223"/>
    <lineage>
        <taxon>Eukaryota</taxon>
        <taxon>Metazoa</taxon>
        <taxon>Spiralia</taxon>
        <taxon>Lophotrochozoa</taxon>
        <taxon>Mollusca</taxon>
        <taxon>Gastropoda</taxon>
        <taxon>Heterobranchia</taxon>
        <taxon>Euthyneura</taxon>
        <taxon>Panpulmonata</taxon>
        <taxon>Sacoglossa</taxon>
        <taxon>Placobranchoidea</taxon>
        <taxon>Plakobranchidae</taxon>
        <taxon>Elysia</taxon>
    </lineage>
</organism>
<dbReference type="Proteomes" id="UP001283361">
    <property type="component" value="Unassembled WGS sequence"/>
</dbReference>
<evidence type="ECO:0000313" key="2">
    <source>
        <dbReference type="EMBL" id="KAK3801762.1"/>
    </source>
</evidence>
<feature type="region of interest" description="Disordered" evidence="1">
    <location>
        <begin position="1"/>
        <end position="21"/>
    </location>
</feature>
<evidence type="ECO:0000313" key="3">
    <source>
        <dbReference type="Proteomes" id="UP001283361"/>
    </source>
</evidence>
<dbReference type="EMBL" id="JAWDGP010000284">
    <property type="protein sequence ID" value="KAK3801762.1"/>
    <property type="molecule type" value="Genomic_DNA"/>
</dbReference>
<reference evidence="2" key="1">
    <citation type="journal article" date="2023" name="G3 (Bethesda)">
        <title>A reference genome for the long-term kleptoplast-retaining sea slug Elysia crispata morphotype clarki.</title>
        <authorList>
            <person name="Eastman K.E."/>
            <person name="Pendleton A.L."/>
            <person name="Shaikh M.A."/>
            <person name="Suttiyut T."/>
            <person name="Ogas R."/>
            <person name="Tomko P."/>
            <person name="Gavelis G."/>
            <person name="Widhalm J.R."/>
            <person name="Wisecaver J.H."/>
        </authorList>
    </citation>
    <scope>NUCLEOTIDE SEQUENCE</scope>
    <source>
        <strain evidence="2">ECLA1</strain>
    </source>
</reference>
<dbReference type="AlphaFoldDB" id="A0AAE1BAQ8"/>
<comment type="caution">
    <text evidence="2">The sequence shown here is derived from an EMBL/GenBank/DDBJ whole genome shotgun (WGS) entry which is preliminary data.</text>
</comment>
<name>A0AAE1BAQ8_9GAST</name>
<evidence type="ECO:0000256" key="1">
    <source>
        <dbReference type="SAM" id="MobiDB-lite"/>
    </source>
</evidence>
<keyword evidence="3" id="KW-1185">Reference proteome</keyword>
<accession>A0AAE1BAQ8</accession>
<sequence>MAGIFEDIQMNEFGQNDDEIEDGIDDEIDYDIFDDAEAETSFIITPADDTDVFTTNGLTLDQKILASAVDDYYECWWRIKISSHPWDGI</sequence>
<protein>
    <submittedName>
        <fullName evidence="2">Uncharacterized protein</fullName>
    </submittedName>
</protein>